<feature type="transmembrane region" description="Helical" evidence="1">
    <location>
        <begin position="20"/>
        <end position="38"/>
    </location>
</feature>
<dbReference type="AlphaFoldDB" id="A0A4Q7ZK65"/>
<keyword evidence="1" id="KW-0812">Transmembrane</keyword>
<gene>
    <name evidence="2" type="ORF">EV385_3124</name>
</gene>
<keyword evidence="3" id="KW-1185">Reference proteome</keyword>
<sequence length="208" mass="21282">MSADAGLGNPPRRGTGSRAWFAVAAVVAAAVGVVAVSVTRSHQAGYAADAPSGSMTEAQAAAQCLESLRQLNGDTFGKPVKRLVARNGDSQIRVYVAGRSERISTCRSGKQGEEETFATVMEQGRADRIRLFGGEDSVLKANLLLGHLPKGAATIEARLPSGQIVTGAHDGDIFLVWAPGDSVRGALLTAARSDGSVVDTAVAPGAGA</sequence>
<keyword evidence="1" id="KW-0472">Membrane</keyword>
<dbReference type="EMBL" id="SHKY01000001">
    <property type="protein sequence ID" value="RZU51310.1"/>
    <property type="molecule type" value="Genomic_DNA"/>
</dbReference>
<evidence type="ECO:0000313" key="2">
    <source>
        <dbReference type="EMBL" id="RZU51310.1"/>
    </source>
</evidence>
<evidence type="ECO:0000256" key="1">
    <source>
        <dbReference type="SAM" id="Phobius"/>
    </source>
</evidence>
<accession>A0A4Q7ZK65</accession>
<dbReference type="Proteomes" id="UP000292564">
    <property type="component" value="Unassembled WGS sequence"/>
</dbReference>
<evidence type="ECO:0000313" key="3">
    <source>
        <dbReference type="Proteomes" id="UP000292564"/>
    </source>
</evidence>
<organism evidence="2 3">
    <name type="scientific">Krasilnikovia cinnamomea</name>
    <dbReference type="NCBI Taxonomy" id="349313"/>
    <lineage>
        <taxon>Bacteria</taxon>
        <taxon>Bacillati</taxon>
        <taxon>Actinomycetota</taxon>
        <taxon>Actinomycetes</taxon>
        <taxon>Micromonosporales</taxon>
        <taxon>Micromonosporaceae</taxon>
        <taxon>Krasilnikovia</taxon>
    </lineage>
</organism>
<dbReference type="OrthoDB" id="3393346at2"/>
<dbReference type="RefSeq" id="WP_130510094.1">
    <property type="nucleotide sequence ID" value="NZ_SHKY01000001.1"/>
</dbReference>
<reference evidence="2 3" key="1">
    <citation type="submission" date="2019-02" db="EMBL/GenBank/DDBJ databases">
        <title>Sequencing the genomes of 1000 actinobacteria strains.</title>
        <authorList>
            <person name="Klenk H.-P."/>
        </authorList>
    </citation>
    <scope>NUCLEOTIDE SEQUENCE [LARGE SCALE GENOMIC DNA]</scope>
    <source>
        <strain evidence="2 3">DSM 45162</strain>
    </source>
</reference>
<keyword evidence="1" id="KW-1133">Transmembrane helix</keyword>
<proteinExistence type="predicted"/>
<comment type="caution">
    <text evidence="2">The sequence shown here is derived from an EMBL/GenBank/DDBJ whole genome shotgun (WGS) entry which is preliminary data.</text>
</comment>
<name>A0A4Q7ZK65_9ACTN</name>
<protein>
    <submittedName>
        <fullName evidence="2">Uncharacterized protein</fullName>
    </submittedName>
</protein>